<feature type="transmembrane region" description="Helical" evidence="13">
    <location>
        <begin position="116"/>
        <end position="134"/>
    </location>
</feature>
<evidence type="ECO:0000313" key="15">
    <source>
        <dbReference type="EMBL" id="KPI96478.1"/>
    </source>
</evidence>
<evidence type="ECO:0000256" key="12">
    <source>
        <dbReference type="PIRSR" id="PIRSR000905-2"/>
    </source>
</evidence>
<evidence type="ECO:0000256" key="3">
    <source>
        <dbReference type="ARBA" id="ARBA00009266"/>
    </source>
</evidence>
<dbReference type="PIRSF" id="PIRSF000905">
    <property type="entry name" value="Glucose-6-phosphatase"/>
    <property type="match status" value="1"/>
</dbReference>
<comment type="subcellular location">
    <subcellularLocation>
        <location evidence="1">Endoplasmic reticulum membrane</location>
        <topology evidence="1">Multi-pass membrane protein</topology>
    </subcellularLocation>
</comment>
<comment type="similarity">
    <text evidence="3">Belongs to the glucose-6-phosphatase family.</text>
</comment>
<sequence length="361" mass="41065">MEQIYALGVSCIEFVQNWFSESEEFFEFVNHLSNPHNVVEVLFPLVSIVDSVFAAQLLLCLAFGGWLNAIMKWWLLEDRPYWWVQETSFYNGTRRPHLHQFSQTCETGPGCPSGHSATAASVLLLGLMWISHVMNDRKCYIWWWKLVAYPVSGFALFSVVLARMYVATHFPHQCFLGILIGSFLAPALCIYVSDPYIWKYGTGASDTGRALLWHVICALLTIAISVVTYFSLKICGIDPQWTVQMAFRWCESPDDIHVSTTPMFALVQTTASLLGWALCVTPAVAQYRHYTRNRSLILSAFSTAIILYIFKHAQDNINRSNAFCFYLLQFLLNALKPALLLRLAPAIAMWPYATQTKLKTK</sequence>
<feature type="binding site" evidence="12">
    <location>
        <position position="163"/>
    </location>
    <ligand>
        <name>substrate</name>
    </ligand>
</feature>
<dbReference type="InterPro" id="IPR036938">
    <property type="entry name" value="PAP2/HPO_sf"/>
</dbReference>
<dbReference type="PANTHER" id="PTHR12591">
    <property type="entry name" value="GLUCOSE-6-PHOSPHATASE"/>
    <property type="match status" value="1"/>
</dbReference>
<evidence type="ECO:0000256" key="1">
    <source>
        <dbReference type="ARBA" id="ARBA00004477"/>
    </source>
</evidence>
<feature type="binding site" evidence="12">
    <location>
        <position position="79"/>
    </location>
    <ligand>
        <name>substrate</name>
    </ligand>
</feature>
<feature type="transmembrane region" description="Helical" evidence="13">
    <location>
        <begin position="146"/>
        <end position="166"/>
    </location>
</feature>
<comment type="pathway">
    <text evidence="2">Carbohydrate biosynthesis; gluconeogenesis.</text>
</comment>
<dbReference type="GO" id="GO:0006094">
    <property type="term" value="P:gluconeogenesis"/>
    <property type="evidence" value="ECO:0007669"/>
    <property type="project" value="UniProtKB-UniPathway"/>
</dbReference>
<dbReference type="EC" id="3.1.3.9" evidence="4"/>
<dbReference type="UniPathway" id="UPA00138"/>
<keyword evidence="6 13" id="KW-0812">Transmembrane</keyword>
<keyword evidence="9 13" id="KW-1133">Transmembrane helix</keyword>
<keyword evidence="16" id="KW-1185">Reference proteome</keyword>
<dbReference type="SUPFAM" id="SSF48317">
    <property type="entry name" value="Acid phosphatase/Vanadium-dependent haloperoxidase"/>
    <property type="match status" value="1"/>
</dbReference>
<keyword evidence="10 13" id="KW-0472">Membrane</keyword>
<dbReference type="EMBL" id="KQ459593">
    <property type="protein sequence ID" value="KPI96478.1"/>
    <property type="molecule type" value="Genomic_DNA"/>
</dbReference>
<dbReference type="GO" id="GO:0004346">
    <property type="term" value="F:glucose-6-phosphatase activity"/>
    <property type="evidence" value="ECO:0007669"/>
    <property type="project" value="UniProtKB-EC"/>
</dbReference>
<reference evidence="15 16" key="1">
    <citation type="journal article" date="2015" name="Nat. Commun.">
        <title>Outbred genome sequencing and CRISPR/Cas9 gene editing in butterflies.</title>
        <authorList>
            <person name="Li X."/>
            <person name="Fan D."/>
            <person name="Zhang W."/>
            <person name="Liu G."/>
            <person name="Zhang L."/>
            <person name="Zhao L."/>
            <person name="Fang X."/>
            <person name="Chen L."/>
            <person name="Dong Y."/>
            <person name="Chen Y."/>
            <person name="Ding Y."/>
            <person name="Zhao R."/>
            <person name="Feng M."/>
            <person name="Zhu Y."/>
            <person name="Feng Y."/>
            <person name="Jiang X."/>
            <person name="Zhu D."/>
            <person name="Xiang H."/>
            <person name="Feng X."/>
            <person name="Li S."/>
            <person name="Wang J."/>
            <person name="Zhang G."/>
            <person name="Kronforst M.R."/>
            <person name="Wang W."/>
        </authorList>
    </citation>
    <scope>NUCLEOTIDE SEQUENCE [LARGE SCALE GENOMIC DNA]</scope>
    <source>
        <strain evidence="15">Ya'a_city_454_Px</strain>
        <tissue evidence="15">Whole body</tissue>
    </source>
</reference>
<dbReference type="Gene3D" id="1.20.144.10">
    <property type="entry name" value="Phosphatidic acid phosphatase type 2/haloperoxidase"/>
    <property type="match status" value="1"/>
</dbReference>
<dbReference type="InterPro" id="IPR016275">
    <property type="entry name" value="Glucose-6-phosphatase"/>
</dbReference>
<organism evidence="15 16">
    <name type="scientific">Papilio xuthus</name>
    <name type="common">Asian swallowtail butterfly</name>
    <dbReference type="NCBI Taxonomy" id="66420"/>
    <lineage>
        <taxon>Eukaryota</taxon>
        <taxon>Metazoa</taxon>
        <taxon>Ecdysozoa</taxon>
        <taxon>Arthropoda</taxon>
        <taxon>Hexapoda</taxon>
        <taxon>Insecta</taxon>
        <taxon>Pterygota</taxon>
        <taxon>Neoptera</taxon>
        <taxon>Endopterygota</taxon>
        <taxon>Lepidoptera</taxon>
        <taxon>Glossata</taxon>
        <taxon>Ditrysia</taxon>
        <taxon>Papilionoidea</taxon>
        <taxon>Papilionidae</taxon>
        <taxon>Papilioninae</taxon>
        <taxon>Papilio</taxon>
    </lineage>
</organism>
<dbReference type="SMART" id="SM00014">
    <property type="entry name" value="acidPPc"/>
    <property type="match status" value="1"/>
</dbReference>
<evidence type="ECO:0000256" key="9">
    <source>
        <dbReference type="ARBA" id="ARBA00022989"/>
    </source>
</evidence>
<feature type="transmembrane region" description="Helical" evidence="13">
    <location>
        <begin position="210"/>
        <end position="232"/>
    </location>
</feature>
<evidence type="ECO:0000256" key="11">
    <source>
        <dbReference type="PIRSR" id="PIRSR000905-1"/>
    </source>
</evidence>
<evidence type="ECO:0000313" key="16">
    <source>
        <dbReference type="Proteomes" id="UP000053268"/>
    </source>
</evidence>
<evidence type="ECO:0000256" key="2">
    <source>
        <dbReference type="ARBA" id="ARBA00004742"/>
    </source>
</evidence>
<evidence type="ECO:0000256" key="7">
    <source>
        <dbReference type="ARBA" id="ARBA00022801"/>
    </source>
</evidence>
<feature type="transmembrane region" description="Helical" evidence="13">
    <location>
        <begin position="178"/>
        <end position="198"/>
    </location>
</feature>
<accession>A0A194PU26</accession>
<dbReference type="GO" id="GO:0005789">
    <property type="term" value="C:endoplasmic reticulum membrane"/>
    <property type="evidence" value="ECO:0007669"/>
    <property type="project" value="UniProtKB-SubCell"/>
</dbReference>
<proteinExistence type="inferred from homology"/>
<dbReference type="CTD" id="33476"/>
<keyword evidence="7" id="KW-0378">Hydrolase</keyword>
<evidence type="ECO:0000256" key="5">
    <source>
        <dbReference type="ARBA" id="ARBA00022432"/>
    </source>
</evidence>
<evidence type="ECO:0000259" key="14">
    <source>
        <dbReference type="SMART" id="SM00014"/>
    </source>
</evidence>
<dbReference type="OrthoDB" id="6416209at2759"/>
<protein>
    <recommendedName>
        <fullName evidence="4">glucose-6-phosphatase</fullName>
        <ecNumber evidence="4">3.1.3.9</ecNumber>
    </recommendedName>
</protein>
<dbReference type="AlphaFoldDB" id="A0A194PU26"/>
<dbReference type="GeneID" id="106124950"/>
<keyword evidence="5" id="KW-0312">Gluconeogenesis</keyword>
<evidence type="ECO:0000256" key="4">
    <source>
        <dbReference type="ARBA" id="ARBA00012634"/>
    </source>
</evidence>
<evidence type="ECO:0000256" key="13">
    <source>
        <dbReference type="SAM" id="Phobius"/>
    </source>
</evidence>
<feature type="transmembrane region" description="Helical" evidence="13">
    <location>
        <begin position="41"/>
        <end position="67"/>
    </location>
</feature>
<dbReference type="GO" id="GO:0051156">
    <property type="term" value="P:glucose 6-phosphate metabolic process"/>
    <property type="evidence" value="ECO:0007669"/>
    <property type="project" value="TreeGrafter"/>
</dbReference>
<dbReference type="KEGG" id="pxu:106124950"/>
<feature type="domain" description="Phosphatidic acid phosphatase type 2/haloperoxidase" evidence="14">
    <location>
        <begin position="55"/>
        <end position="189"/>
    </location>
</feature>
<dbReference type="Pfam" id="PF01569">
    <property type="entry name" value="PAP2"/>
    <property type="match status" value="1"/>
</dbReference>
<dbReference type="RefSeq" id="XP_013177448.1">
    <property type="nucleotide sequence ID" value="XM_013321994.1"/>
</dbReference>
<dbReference type="InterPro" id="IPR000326">
    <property type="entry name" value="PAP2/HPO"/>
</dbReference>
<evidence type="ECO:0000256" key="8">
    <source>
        <dbReference type="ARBA" id="ARBA00022824"/>
    </source>
</evidence>
<dbReference type="Proteomes" id="UP000053268">
    <property type="component" value="Unassembled WGS sequence"/>
</dbReference>
<dbReference type="Proteomes" id="UP000694872">
    <property type="component" value="Unplaced"/>
</dbReference>
<evidence type="ECO:0000256" key="6">
    <source>
        <dbReference type="ARBA" id="ARBA00022692"/>
    </source>
</evidence>
<name>A0A194PU26_PAPXU</name>
<gene>
    <name evidence="17" type="primary">LOC106124950</name>
    <name evidence="15" type="ORF">RR46_12508</name>
</gene>
<keyword evidence="8" id="KW-0256">Endoplasmic reticulum</keyword>
<feature type="active site" description="Nucleophile" evidence="11">
    <location>
        <position position="169"/>
    </location>
</feature>
<evidence type="ECO:0000313" key="17">
    <source>
        <dbReference type="RefSeq" id="XP_013177448.1"/>
    </source>
</evidence>
<dbReference type="STRING" id="66420.A0A194PU26"/>
<evidence type="ECO:0000256" key="10">
    <source>
        <dbReference type="ARBA" id="ARBA00023136"/>
    </source>
</evidence>
<dbReference type="PANTHER" id="PTHR12591:SF0">
    <property type="entry name" value="FI19814P1"/>
    <property type="match status" value="1"/>
</dbReference>
<reference evidence="17" key="2">
    <citation type="submission" date="2025-04" db="UniProtKB">
        <authorList>
            <consortium name="RefSeq"/>
        </authorList>
    </citation>
    <scope>IDENTIFICATION</scope>
</reference>
<feature type="transmembrane region" description="Helical" evidence="13">
    <location>
        <begin position="296"/>
        <end position="314"/>
    </location>
</feature>
<feature type="active site" description="Proton donor" evidence="11">
    <location>
        <position position="115"/>
    </location>
</feature>